<dbReference type="Pfam" id="PF04149">
    <property type="entry name" value="DUF397"/>
    <property type="match status" value="1"/>
</dbReference>
<dbReference type="EMBL" id="BNAR01000031">
    <property type="protein sequence ID" value="GHH63519.1"/>
    <property type="molecule type" value="Genomic_DNA"/>
</dbReference>
<protein>
    <recommendedName>
        <fullName evidence="1">DUF397 domain-containing protein</fullName>
    </recommendedName>
</protein>
<name>A0ABQ3MY98_9PSEU</name>
<dbReference type="InterPro" id="IPR007278">
    <property type="entry name" value="DUF397"/>
</dbReference>
<sequence>MGREVGCREVGIDMWRKSSRSNGAQGSDCVEIALDGSAARIRDSKGQADTTVAAPAWSAFLSMVKNDQFRS</sequence>
<proteinExistence type="predicted"/>
<comment type="caution">
    <text evidence="2">The sequence shown here is derived from an EMBL/GenBank/DDBJ whole genome shotgun (WGS) entry which is preliminary data.</text>
</comment>
<keyword evidence="3" id="KW-1185">Reference proteome</keyword>
<reference evidence="3" key="1">
    <citation type="journal article" date="2019" name="Int. J. Syst. Evol. Microbiol.">
        <title>The Global Catalogue of Microorganisms (GCM) 10K type strain sequencing project: providing services to taxonomists for standard genome sequencing and annotation.</title>
        <authorList>
            <consortium name="The Broad Institute Genomics Platform"/>
            <consortium name="The Broad Institute Genome Sequencing Center for Infectious Disease"/>
            <person name="Wu L."/>
            <person name="Ma J."/>
        </authorList>
    </citation>
    <scope>NUCLEOTIDE SEQUENCE [LARGE SCALE GENOMIC DNA]</scope>
    <source>
        <strain evidence="3">CGMCC 4.7367</strain>
    </source>
</reference>
<dbReference type="Proteomes" id="UP000605568">
    <property type="component" value="Unassembled WGS sequence"/>
</dbReference>
<gene>
    <name evidence="2" type="ORF">GCM10017774_92800</name>
</gene>
<feature type="domain" description="DUF397" evidence="1">
    <location>
        <begin position="15"/>
        <end position="65"/>
    </location>
</feature>
<evidence type="ECO:0000313" key="2">
    <source>
        <dbReference type="EMBL" id="GHH63519.1"/>
    </source>
</evidence>
<evidence type="ECO:0000259" key="1">
    <source>
        <dbReference type="Pfam" id="PF04149"/>
    </source>
</evidence>
<evidence type="ECO:0000313" key="3">
    <source>
        <dbReference type="Proteomes" id="UP000605568"/>
    </source>
</evidence>
<accession>A0ABQ3MY98</accession>
<organism evidence="2 3">
    <name type="scientific">Lentzea cavernae</name>
    <dbReference type="NCBI Taxonomy" id="2020703"/>
    <lineage>
        <taxon>Bacteria</taxon>
        <taxon>Bacillati</taxon>
        <taxon>Actinomycetota</taxon>
        <taxon>Actinomycetes</taxon>
        <taxon>Pseudonocardiales</taxon>
        <taxon>Pseudonocardiaceae</taxon>
        <taxon>Lentzea</taxon>
    </lineage>
</organism>